<evidence type="ECO:0000256" key="2">
    <source>
        <dbReference type="ARBA" id="ARBA00022670"/>
    </source>
</evidence>
<dbReference type="InterPro" id="IPR038765">
    <property type="entry name" value="Papain-like_cys_pep_sf"/>
</dbReference>
<evidence type="ECO:0000256" key="5">
    <source>
        <dbReference type="SAM" id="Phobius"/>
    </source>
</evidence>
<dbReference type="Gene3D" id="3.40.395.10">
    <property type="entry name" value="Adenoviral Proteinase, Chain A"/>
    <property type="match status" value="1"/>
</dbReference>
<organism evidence="7 8">
    <name type="scientific">Rhododendron simsii</name>
    <name type="common">Sims's rhododendron</name>
    <dbReference type="NCBI Taxonomy" id="118357"/>
    <lineage>
        <taxon>Eukaryota</taxon>
        <taxon>Viridiplantae</taxon>
        <taxon>Streptophyta</taxon>
        <taxon>Embryophyta</taxon>
        <taxon>Tracheophyta</taxon>
        <taxon>Spermatophyta</taxon>
        <taxon>Magnoliopsida</taxon>
        <taxon>eudicotyledons</taxon>
        <taxon>Gunneridae</taxon>
        <taxon>Pentapetalae</taxon>
        <taxon>asterids</taxon>
        <taxon>Ericales</taxon>
        <taxon>Ericaceae</taxon>
        <taxon>Ericoideae</taxon>
        <taxon>Rhodoreae</taxon>
        <taxon>Rhododendron</taxon>
    </lineage>
</organism>
<reference evidence="7" key="1">
    <citation type="submission" date="2019-11" db="EMBL/GenBank/DDBJ databases">
        <authorList>
            <person name="Liu Y."/>
            <person name="Hou J."/>
            <person name="Li T.-Q."/>
            <person name="Guan C.-H."/>
            <person name="Wu X."/>
            <person name="Wu H.-Z."/>
            <person name="Ling F."/>
            <person name="Zhang R."/>
            <person name="Shi X.-G."/>
            <person name="Ren J.-P."/>
            <person name="Chen E.-F."/>
            <person name="Sun J.-M."/>
        </authorList>
    </citation>
    <scope>NUCLEOTIDE SEQUENCE</scope>
    <source>
        <strain evidence="7">Adult_tree_wgs_1</strain>
        <tissue evidence="7">Leaves</tissue>
    </source>
</reference>
<feature type="transmembrane region" description="Helical" evidence="5">
    <location>
        <begin position="1910"/>
        <end position="1932"/>
    </location>
</feature>
<dbReference type="Pfam" id="PF13963">
    <property type="entry name" value="Transpos_assoc"/>
    <property type="match status" value="1"/>
</dbReference>
<dbReference type="Proteomes" id="UP000626092">
    <property type="component" value="Unassembled WGS sequence"/>
</dbReference>
<comment type="caution">
    <text evidence="7">The sequence shown here is derived from an EMBL/GenBank/DDBJ whole genome shotgun (WGS) entry which is preliminary data.</text>
</comment>
<dbReference type="InterPro" id="IPR058352">
    <property type="entry name" value="DUF8039"/>
</dbReference>
<dbReference type="GO" id="GO:0008234">
    <property type="term" value="F:cysteine-type peptidase activity"/>
    <property type="evidence" value="ECO:0007669"/>
    <property type="project" value="InterPro"/>
</dbReference>
<dbReference type="InterPro" id="IPR029480">
    <property type="entry name" value="Transpos_assoc"/>
</dbReference>
<dbReference type="SUPFAM" id="SSF54001">
    <property type="entry name" value="Cysteine proteinases"/>
    <property type="match status" value="1"/>
</dbReference>
<dbReference type="Pfam" id="PF26133">
    <property type="entry name" value="DUF8039"/>
    <property type="match status" value="2"/>
</dbReference>
<evidence type="ECO:0000313" key="8">
    <source>
        <dbReference type="Proteomes" id="UP000626092"/>
    </source>
</evidence>
<evidence type="ECO:0000259" key="6">
    <source>
        <dbReference type="PROSITE" id="PS50600"/>
    </source>
</evidence>
<name>A0A834GAD9_RHOSS</name>
<dbReference type="InterPro" id="IPR004242">
    <property type="entry name" value="Transposase_21"/>
</dbReference>
<dbReference type="PANTHER" id="PTHR48258:SF9">
    <property type="entry name" value="OS01G0348150 PROTEIN"/>
    <property type="match status" value="1"/>
</dbReference>
<evidence type="ECO:0000313" key="7">
    <source>
        <dbReference type="EMBL" id="KAF7129799.1"/>
    </source>
</evidence>
<dbReference type="PANTHER" id="PTHR48258">
    <property type="entry name" value="DUF4218 DOMAIN-CONTAINING PROTEIN-RELATED"/>
    <property type="match status" value="1"/>
</dbReference>
<keyword evidence="5" id="KW-0812">Transmembrane</keyword>
<dbReference type="EMBL" id="WJXA01000010">
    <property type="protein sequence ID" value="KAF7129799.1"/>
    <property type="molecule type" value="Genomic_DNA"/>
</dbReference>
<proteinExistence type="inferred from homology"/>
<accession>A0A834GAD9</accession>
<dbReference type="InterPro" id="IPR003653">
    <property type="entry name" value="Peptidase_C48_C"/>
</dbReference>
<evidence type="ECO:0000256" key="1">
    <source>
        <dbReference type="ARBA" id="ARBA00005234"/>
    </source>
</evidence>
<dbReference type="Pfam" id="PF13960">
    <property type="entry name" value="DUF4218"/>
    <property type="match status" value="1"/>
</dbReference>
<dbReference type="Pfam" id="PF02902">
    <property type="entry name" value="Peptidase_C48"/>
    <property type="match status" value="1"/>
</dbReference>
<dbReference type="Pfam" id="PF02992">
    <property type="entry name" value="Transposase_21"/>
    <property type="match status" value="1"/>
</dbReference>
<protein>
    <recommendedName>
        <fullName evidence="6">Ubiquitin-like protease family profile domain-containing protein</fullName>
    </recommendedName>
</protein>
<sequence length="1936" mass="220280">MDRSWMLKDRRSKDYDDGVEQFLNFATIHAKDLESIRCPCIQCGNLIRQPIPEIRNHLFVNGIDRSYRTWIWHGEPVTCRASQSVNTRDFSYQEVNSPPLNDVQEAVEMVEAAYNDCMVDPRKFKKLIEDAEKPLFPGCTKFTKLSALVRIYKYKANNDLTNKAFAELLQMIGDLLPDINELPLCIYEAGKTMAALGMEYEKIHACPNDCVLYRKELKTATSCPTCDTSRWKLKKNSTEIRDGVPAKVLWYFPIIPRFRRMYQSVETAENLTWHAHQRESDGQLRHPADSPQWKLVDHLWPDFASEPRNLRLALSADGINPHKSLSSRYSCWPVILVTYNLPPGLCMKKKFMMLSLLISGPHQPGNDIDVFLEPLIDDLKLLWKEGVEAYDAYKQQHFRLRAVLLWTINDLPAFGNLSGCTVKGYYACPICGEGTCSCRLKHGKKNSYEGHRKFLPRYHPYRRQKKAFNGEQEFGEAPSPLSGEEVLREVEGIKTIWGKASKKKSSKVGTKCWKKKSIFFMLEYWVFLYIRHILDVMHIEKNVLESIIGTLLQIQGKTKDGINARLDLLERGLRQELAPQIGAKRTYLPPACYTLSREEKIRFCTTLSKLKVPDGYSSNLRNIVSMQDLKLYGLKSHDCHVLMQQLLPVAIRSVLPKEVRYALTRFCFFFNAICSKVVDVSKLDKIQSELVITLCLLEKYFPPSFFDIMVHLTVHLVREVRLCGPVHFRWMYPFERFMKVLKGYVHNHNRPEGCIAERYIAEEAVEFCAEFLSKVEATGVPVSKNMTADDSIGRPLPGGKVTTIDRELWEQAHLYVLENTTEVQPYIEEHMALLKRQYPRNSKNQKWLQLEHNRTFIYWLRGKVTEELSAQHNISHNLKWIAQGPSLDVIKYSGYIINGSRYHTKDRDSSRVSQNSGVSLVATAMQVASYKDKNPVYAEMSFYGVITEIWHLDYNLLKIPVFKCDWVDSKKGVKVDELGFTLVELGRIGHKSDSFILASQAKQVFYVEDQLDSRWSIVLEPPQHRYPCSVDDDLNDYFAEPQGFDRVLPEVESLDETDDLVLPPVRGDCEGTMDSNDNHPSDEDNATPSSIDPKCKKRKGRGATRLPDVIKDRSSGMRKVIKYDHMGRPTGTNRAKFASYLGVLARTMIPLSHTYWSEVTDDVKERLWETVSATFDVDLRSKKGVLSSIATCLRTFRKYLTKYIYANKSNPIILSKPPEAYSFLEQQEWDSFVKRRLTKEFEEFRGVQQSRRKRNLYDHRLSRKGYSGLEEEIANKSEEAVVSVDRSVSWKKARQNKNGEYGDIKTKEKAVEIDEIAKQVEAGTLQTQGSNDILTMALGGTERSCVRGVGGKVTPTMYFHVPRRGNHSRCEEKQKSLLQIVSQMQVQLDAIAQHMPHTPKSDNIGSNTFRSDNLGSPQVNNFAMDNWGRTKEDMPPPNPTPKVKKGKQCKLAVGSINNIVALGTAYEKAVPNEEVHMVPLGESNLRVSIDVVKVGEAFLPIPIPEGLHSVGAATVGEAVGFHVAWPKSLILFAPEVGSKIPGMFGDESQQCRLAVGSVNNIVALGTMFWKSGPNELLHTVPLGEDHMRVSIDVVKVKDALLPIPISEEVATVGDAVGCLVAWPKDLIFFAPEVASKKPSMVGNEAVYKKPRMTGNKNALKHHGVVGRKVVGDEVTSKNVEWESNLECIELFTTLTKHTDKMEAIQIPIDDDIFGAEVYAQLQKVDMEYICHMKEVSATCIMLYIRQLYSGIKASNMDTRFAFVNPCSLSENYKTSEASKPGMLASRLEDVKNDQLLLVPCNIGVHWVLCVVDLSSSTVYYMDSINKEIHSPLKLLIKTSKGVRSSRIINWKTVECPKQPTNVECGFYVMKYMKDLIRDERILSRGNFNGKKTYTKAEIDEVRAEWIKSELWLLVMAIVPICCFSIDSVLLLLRLWH</sequence>
<evidence type="ECO:0000256" key="3">
    <source>
        <dbReference type="ARBA" id="ARBA00022801"/>
    </source>
</evidence>
<keyword evidence="5" id="KW-0472">Membrane</keyword>
<dbReference type="InterPro" id="IPR025452">
    <property type="entry name" value="DUF4218"/>
</dbReference>
<dbReference type="Pfam" id="PF13952">
    <property type="entry name" value="DUF4216"/>
    <property type="match status" value="1"/>
</dbReference>
<dbReference type="OrthoDB" id="1087172at2759"/>
<keyword evidence="5" id="KW-1133">Transmembrane helix</keyword>
<comment type="similarity">
    <text evidence="1">Belongs to the peptidase C48 family.</text>
</comment>
<dbReference type="PROSITE" id="PS50600">
    <property type="entry name" value="ULP_PROTEASE"/>
    <property type="match status" value="1"/>
</dbReference>
<dbReference type="GO" id="GO:0006508">
    <property type="term" value="P:proteolysis"/>
    <property type="evidence" value="ECO:0007669"/>
    <property type="project" value="UniProtKB-KW"/>
</dbReference>
<keyword evidence="2" id="KW-0645">Protease</keyword>
<keyword evidence="3" id="KW-0378">Hydrolase</keyword>
<gene>
    <name evidence="7" type="ORF">RHSIM_Rhsim10G0157200</name>
</gene>
<keyword evidence="8" id="KW-1185">Reference proteome</keyword>
<dbReference type="InterPro" id="IPR025312">
    <property type="entry name" value="DUF4216"/>
</dbReference>
<feature type="region of interest" description="Disordered" evidence="4">
    <location>
        <begin position="1059"/>
        <end position="1107"/>
    </location>
</feature>
<evidence type="ECO:0000256" key="4">
    <source>
        <dbReference type="SAM" id="MobiDB-lite"/>
    </source>
</evidence>
<feature type="domain" description="Ubiquitin-like protease family profile" evidence="6">
    <location>
        <begin position="1719"/>
        <end position="1875"/>
    </location>
</feature>